<name>A0A2K0WJD7_GIBNY</name>
<protein>
    <submittedName>
        <fullName evidence="3">Uncharacterized protein</fullName>
    </submittedName>
</protein>
<accession>A0A2K0WJD7</accession>
<feature type="coiled-coil region" evidence="1">
    <location>
        <begin position="31"/>
        <end position="58"/>
    </location>
</feature>
<gene>
    <name evidence="3" type="ORF">FNYG_04105</name>
</gene>
<evidence type="ECO:0000256" key="1">
    <source>
        <dbReference type="SAM" id="Coils"/>
    </source>
</evidence>
<proteinExistence type="predicted"/>
<dbReference type="OrthoDB" id="5104574at2759"/>
<feature type="compositionally biased region" description="Low complexity" evidence="2">
    <location>
        <begin position="148"/>
        <end position="164"/>
    </location>
</feature>
<feature type="compositionally biased region" description="Polar residues" evidence="2">
    <location>
        <begin position="181"/>
        <end position="191"/>
    </location>
</feature>
<feature type="compositionally biased region" description="Acidic residues" evidence="2">
    <location>
        <begin position="165"/>
        <end position="179"/>
    </location>
</feature>
<dbReference type="Proteomes" id="UP000236664">
    <property type="component" value="Unassembled WGS sequence"/>
</dbReference>
<dbReference type="EMBL" id="MTQA01000057">
    <property type="protein sequence ID" value="PNP82396.1"/>
    <property type="molecule type" value="Genomic_DNA"/>
</dbReference>
<sequence length="209" mass="23529">MSSTPEAGVRITLYQAPSDPHDILRAKDEINAKLKAHIDQLNADKEDLQARLTKRDNDADILKNVIDDQAINIRDLNSKIGRQGKQIKDLMYERHVSHGTIDDQAYEIGELKAQVSEQERELEDQGRENEDLETQLVIFQRVIDEDNISTSSDSSGTDYDLMDLSSDEEEEGQDIDPDSDISFTTDNNSLHNFGAANIESEKGKAMDYS</sequence>
<evidence type="ECO:0000313" key="3">
    <source>
        <dbReference type="EMBL" id="PNP82396.1"/>
    </source>
</evidence>
<keyword evidence="1" id="KW-0175">Coiled coil</keyword>
<organism evidence="3 4">
    <name type="scientific">Gibberella nygamai</name>
    <name type="common">Bean root rot disease fungus</name>
    <name type="synonym">Fusarium nygamai</name>
    <dbReference type="NCBI Taxonomy" id="42673"/>
    <lineage>
        <taxon>Eukaryota</taxon>
        <taxon>Fungi</taxon>
        <taxon>Dikarya</taxon>
        <taxon>Ascomycota</taxon>
        <taxon>Pezizomycotina</taxon>
        <taxon>Sordariomycetes</taxon>
        <taxon>Hypocreomycetidae</taxon>
        <taxon>Hypocreales</taxon>
        <taxon>Nectriaceae</taxon>
        <taxon>Fusarium</taxon>
        <taxon>Fusarium fujikuroi species complex</taxon>
    </lineage>
</organism>
<dbReference type="AlphaFoldDB" id="A0A2K0WJD7"/>
<evidence type="ECO:0000313" key="4">
    <source>
        <dbReference type="Proteomes" id="UP000236664"/>
    </source>
</evidence>
<feature type="compositionally biased region" description="Basic and acidic residues" evidence="2">
    <location>
        <begin position="199"/>
        <end position="209"/>
    </location>
</feature>
<evidence type="ECO:0000256" key="2">
    <source>
        <dbReference type="SAM" id="MobiDB-lite"/>
    </source>
</evidence>
<comment type="caution">
    <text evidence="3">The sequence shown here is derived from an EMBL/GenBank/DDBJ whole genome shotgun (WGS) entry which is preliminary data.</text>
</comment>
<feature type="coiled-coil region" evidence="1">
    <location>
        <begin position="101"/>
        <end position="135"/>
    </location>
</feature>
<keyword evidence="4" id="KW-1185">Reference proteome</keyword>
<reference evidence="3 4" key="1">
    <citation type="submission" date="2017-06" db="EMBL/GenBank/DDBJ databases">
        <title>Genome of Fusarium nygamai isolate CS10214.</title>
        <authorList>
            <person name="Gardiner D.M."/>
            <person name="Obanor F."/>
            <person name="Kazan K."/>
        </authorList>
    </citation>
    <scope>NUCLEOTIDE SEQUENCE [LARGE SCALE GENOMIC DNA]</scope>
    <source>
        <strain evidence="3 4">CS10214</strain>
    </source>
</reference>
<feature type="region of interest" description="Disordered" evidence="2">
    <location>
        <begin position="148"/>
        <end position="209"/>
    </location>
</feature>